<organism evidence="1">
    <name type="scientific">uncultured Caudovirales phage</name>
    <dbReference type="NCBI Taxonomy" id="2100421"/>
    <lineage>
        <taxon>Viruses</taxon>
        <taxon>Duplodnaviria</taxon>
        <taxon>Heunggongvirae</taxon>
        <taxon>Uroviricota</taxon>
        <taxon>Caudoviricetes</taxon>
        <taxon>Peduoviridae</taxon>
        <taxon>Maltschvirus</taxon>
        <taxon>Maltschvirus maltsch</taxon>
    </lineage>
</organism>
<accession>A0A6J5RI12</accession>
<sequence>MSKRDDVGEGLEIIKSLSIGDCKIDASKPENISNKVLDERETRKRLLMHARMLGFEKDMLLLFAKYDKLLRNCSNEKERSDIGKMGAYETYKLLGGNGELYVNGSLIAKDS</sequence>
<evidence type="ECO:0000313" key="1">
    <source>
        <dbReference type="EMBL" id="CAB4197120.1"/>
    </source>
</evidence>
<protein>
    <submittedName>
        <fullName evidence="1">Uncharacterized protein</fullName>
    </submittedName>
</protein>
<name>A0A6J5RI12_9CAUD</name>
<reference evidence="1" key="1">
    <citation type="submission" date="2020-05" db="EMBL/GenBank/DDBJ databases">
        <authorList>
            <person name="Chiriac C."/>
            <person name="Salcher M."/>
            <person name="Ghai R."/>
            <person name="Kavagutti S V."/>
        </authorList>
    </citation>
    <scope>NUCLEOTIDE SEQUENCE</scope>
</reference>
<gene>
    <name evidence="1" type="ORF">UFOVP1290_640</name>
</gene>
<proteinExistence type="predicted"/>
<dbReference type="EMBL" id="LR797252">
    <property type="protein sequence ID" value="CAB4197120.1"/>
    <property type="molecule type" value="Genomic_DNA"/>
</dbReference>